<protein>
    <submittedName>
        <fullName evidence="1">Uncharacterized protein</fullName>
    </submittedName>
</protein>
<proteinExistence type="predicted"/>
<sequence length="259" mass="29639">MIYMAFDDSPNSMHSAYFKQRQLLEPFTKLHSVRDFGDVGAINVQYVEETKVKTGRSVPYIEHILNNVIAMKLTGNNAFRRNKFLLAILIYQETVKEIFVSFWQWRPRATIRGGEFAGIGPRAAAILLQLQLQTAIVAVYLKNGDWENGLFWARETRTMRKIYADVAPIPRTDSTVYVKTVYREALALKQLDRLDLVVKFFKRNLDVSSADAPRDEELEELRAYISGDDIVNKDPADLENEMQANDRGSLRTVINATTV</sequence>
<evidence type="ECO:0000313" key="2">
    <source>
        <dbReference type="Proteomes" id="UP001276659"/>
    </source>
</evidence>
<organism evidence="1 2">
    <name type="scientific">Lepraria neglecta</name>
    <dbReference type="NCBI Taxonomy" id="209136"/>
    <lineage>
        <taxon>Eukaryota</taxon>
        <taxon>Fungi</taxon>
        <taxon>Dikarya</taxon>
        <taxon>Ascomycota</taxon>
        <taxon>Pezizomycotina</taxon>
        <taxon>Lecanoromycetes</taxon>
        <taxon>OSLEUM clade</taxon>
        <taxon>Lecanoromycetidae</taxon>
        <taxon>Lecanorales</taxon>
        <taxon>Lecanorineae</taxon>
        <taxon>Stereocaulaceae</taxon>
        <taxon>Lepraria</taxon>
    </lineage>
</organism>
<name>A0AAD9YX40_9LECA</name>
<evidence type="ECO:0000313" key="1">
    <source>
        <dbReference type="EMBL" id="KAK3167585.1"/>
    </source>
</evidence>
<dbReference type="Proteomes" id="UP001276659">
    <property type="component" value="Unassembled WGS sequence"/>
</dbReference>
<reference evidence="1" key="1">
    <citation type="submission" date="2022-11" db="EMBL/GenBank/DDBJ databases">
        <title>Chromosomal genome sequence assembly and mating type (MAT) locus characterization of the leprose asexual lichenized fungus Lepraria neglecta (Nyl.) Erichsen.</title>
        <authorList>
            <person name="Allen J.L."/>
            <person name="Pfeffer B."/>
        </authorList>
    </citation>
    <scope>NUCLEOTIDE SEQUENCE</scope>
    <source>
        <strain evidence="1">Allen 5258</strain>
    </source>
</reference>
<dbReference type="EMBL" id="JASNWA010000011">
    <property type="protein sequence ID" value="KAK3167585.1"/>
    <property type="molecule type" value="Genomic_DNA"/>
</dbReference>
<dbReference type="AlphaFoldDB" id="A0AAD9YX40"/>
<keyword evidence="2" id="KW-1185">Reference proteome</keyword>
<comment type="caution">
    <text evidence="1">The sequence shown here is derived from an EMBL/GenBank/DDBJ whole genome shotgun (WGS) entry which is preliminary data.</text>
</comment>
<dbReference type="Gene3D" id="1.25.40.10">
    <property type="entry name" value="Tetratricopeptide repeat domain"/>
    <property type="match status" value="1"/>
</dbReference>
<gene>
    <name evidence="1" type="ORF">OEA41_010712</name>
</gene>
<dbReference type="InterPro" id="IPR011990">
    <property type="entry name" value="TPR-like_helical_dom_sf"/>
</dbReference>
<accession>A0AAD9YX40</accession>